<sequence length="60" mass="6576">MKHARLTRRFRRWPLVLTVALVAFVVYAARQPTEAAATVTTVARVTVDVAHGLAAFVDAL</sequence>
<keyword evidence="3" id="KW-1185">Reference proteome</keyword>
<organism evidence="2 3">
    <name type="scientific">Parafrankia irregularis</name>
    <dbReference type="NCBI Taxonomy" id="795642"/>
    <lineage>
        <taxon>Bacteria</taxon>
        <taxon>Bacillati</taxon>
        <taxon>Actinomycetota</taxon>
        <taxon>Actinomycetes</taxon>
        <taxon>Frankiales</taxon>
        <taxon>Frankiaceae</taxon>
        <taxon>Parafrankia</taxon>
    </lineage>
</organism>
<dbReference type="Proteomes" id="UP000198802">
    <property type="component" value="Unassembled WGS sequence"/>
</dbReference>
<evidence type="ECO:0000256" key="1">
    <source>
        <dbReference type="SAM" id="SignalP"/>
    </source>
</evidence>
<dbReference type="AlphaFoldDB" id="A0A0S4QRK1"/>
<evidence type="ECO:0000313" key="3">
    <source>
        <dbReference type="Proteomes" id="UP000198802"/>
    </source>
</evidence>
<protein>
    <submittedName>
        <fullName evidence="2">Uncharacterized protein</fullName>
    </submittedName>
</protein>
<keyword evidence="1" id="KW-0732">Signal</keyword>
<feature type="chain" id="PRO_5039427385" evidence="1">
    <location>
        <begin position="29"/>
        <end position="60"/>
    </location>
</feature>
<dbReference type="RefSeq" id="WP_091279967.1">
    <property type="nucleotide sequence ID" value="NZ_FAOZ01000015.1"/>
</dbReference>
<proteinExistence type="predicted"/>
<gene>
    <name evidence="2" type="ORF">Ga0074812_11535</name>
</gene>
<dbReference type="EMBL" id="FAOZ01000015">
    <property type="protein sequence ID" value="CUU57833.1"/>
    <property type="molecule type" value="Genomic_DNA"/>
</dbReference>
<reference evidence="3" key="1">
    <citation type="submission" date="2015-11" db="EMBL/GenBank/DDBJ databases">
        <authorList>
            <person name="Varghese N."/>
        </authorList>
    </citation>
    <scope>NUCLEOTIDE SEQUENCE [LARGE SCALE GENOMIC DNA]</scope>
    <source>
        <strain evidence="3">DSM 45899</strain>
    </source>
</reference>
<evidence type="ECO:0000313" key="2">
    <source>
        <dbReference type="EMBL" id="CUU57833.1"/>
    </source>
</evidence>
<name>A0A0S4QRK1_9ACTN</name>
<feature type="signal peptide" evidence="1">
    <location>
        <begin position="1"/>
        <end position="28"/>
    </location>
</feature>
<accession>A0A0S4QRK1</accession>